<evidence type="ECO:0000259" key="1">
    <source>
        <dbReference type="PROSITE" id="PS50943"/>
    </source>
</evidence>
<dbReference type="Gene3D" id="1.10.260.40">
    <property type="entry name" value="lambda repressor-like DNA-binding domains"/>
    <property type="match status" value="1"/>
</dbReference>
<dbReference type="InterPro" id="IPR001387">
    <property type="entry name" value="Cro/C1-type_HTH"/>
</dbReference>
<protein>
    <submittedName>
        <fullName evidence="2">Transcriptional regulator, XRE family</fullName>
    </submittedName>
</protein>
<dbReference type="RefSeq" id="WP_006007768.1">
    <property type="nucleotide sequence ID" value="NZ_BAET01000033.1"/>
</dbReference>
<dbReference type="EMBL" id="BAET01000033">
    <property type="protein sequence ID" value="GAB57021.1"/>
    <property type="molecule type" value="Genomic_DNA"/>
</dbReference>
<dbReference type="SMART" id="SM00530">
    <property type="entry name" value="HTH_XRE"/>
    <property type="match status" value="1"/>
</dbReference>
<accession>H5TF94</accession>
<sequence length="170" mass="19055">MPISNTKKSSNTVRSMIKEQYKDIANSASALKKLPTTPTEGWIRSIRKALDMSGAQLASKLNLSRNRISVLERREVDGDITIKQLTEIAHQLGCDLTYALVPKKDINQALEERAEQLAKMRLATNSQNMLLESQSLTPQKKAFLIEELKKEFLQAGGRALWKTNKGETEA</sequence>
<name>H5TF94_9ALTE</name>
<comment type="caution">
    <text evidence="2">The sequence shown here is derived from an EMBL/GenBank/DDBJ whole genome shotgun (WGS) entry which is preliminary data.</text>
</comment>
<keyword evidence="3" id="KW-1185">Reference proteome</keyword>
<dbReference type="AlphaFoldDB" id="H5TF94"/>
<dbReference type="CDD" id="cd00093">
    <property type="entry name" value="HTH_XRE"/>
    <property type="match status" value="1"/>
</dbReference>
<dbReference type="Pfam" id="PF01381">
    <property type="entry name" value="HTH_3"/>
    <property type="match status" value="1"/>
</dbReference>
<dbReference type="SUPFAM" id="SSF47413">
    <property type="entry name" value="lambda repressor-like DNA-binding domains"/>
    <property type="match status" value="1"/>
</dbReference>
<dbReference type="InterPro" id="IPR010982">
    <property type="entry name" value="Lambda_DNA-bd_dom_sf"/>
</dbReference>
<gene>
    <name evidence="2" type="ORF">GPUN_2907</name>
</gene>
<organism evidence="2 3">
    <name type="scientific">Glaciecola punicea ACAM 611</name>
    <dbReference type="NCBI Taxonomy" id="1121923"/>
    <lineage>
        <taxon>Bacteria</taxon>
        <taxon>Pseudomonadati</taxon>
        <taxon>Pseudomonadota</taxon>
        <taxon>Gammaproteobacteria</taxon>
        <taxon>Alteromonadales</taxon>
        <taxon>Alteromonadaceae</taxon>
        <taxon>Glaciecola</taxon>
    </lineage>
</organism>
<dbReference type="GO" id="GO:0003677">
    <property type="term" value="F:DNA binding"/>
    <property type="evidence" value="ECO:0007669"/>
    <property type="project" value="InterPro"/>
</dbReference>
<dbReference type="NCBIfam" id="TIGR02612">
    <property type="entry name" value="mob_myst_A"/>
    <property type="match status" value="1"/>
</dbReference>
<reference evidence="2 3" key="2">
    <citation type="journal article" date="2017" name="Antonie Van Leeuwenhoek">
        <title>Rhizobium rhizosphaerae sp. nov., a novel species isolated from rice rhizosphere.</title>
        <authorList>
            <person name="Zhao J.J."/>
            <person name="Zhang J."/>
            <person name="Zhang R.J."/>
            <person name="Zhang C.W."/>
            <person name="Yin H.Q."/>
            <person name="Zhang X.X."/>
        </authorList>
    </citation>
    <scope>NUCLEOTIDE SEQUENCE [LARGE SCALE GENOMIC DNA]</scope>
    <source>
        <strain evidence="2 3">ACAM 611</strain>
    </source>
</reference>
<evidence type="ECO:0000313" key="3">
    <source>
        <dbReference type="Proteomes" id="UP000053586"/>
    </source>
</evidence>
<dbReference type="Proteomes" id="UP000053586">
    <property type="component" value="Unassembled WGS sequence"/>
</dbReference>
<dbReference type="eggNOG" id="COG3620">
    <property type="taxonomic scope" value="Bacteria"/>
</dbReference>
<reference evidence="2 3" key="1">
    <citation type="journal article" date="2012" name="J. Bacteriol.">
        <title>Genome sequence of proteorhodopsin-containing sea ice bacterium Glaciecola punicea ACAM 611T.</title>
        <authorList>
            <person name="Qin Q.-L."/>
            <person name="Xie B.-B."/>
            <person name="Shu Y.-L."/>
            <person name="Rong J.-C."/>
            <person name="Zhao D.-L."/>
            <person name="Zhang X.-Y."/>
            <person name="Chen X.-L."/>
            <person name="Zhou B.-C."/>
            <person name="Zhanga Y.-Z."/>
        </authorList>
    </citation>
    <scope>NUCLEOTIDE SEQUENCE [LARGE SCALE GENOMIC DNA]</scope>
    <source>
        <strain evidence="2 3">ACAM 611</strain>
    </source>
</reference>
<dbReference type="STRING" id="56804.BAE46_03305"/>
<dbReference type="InterPro" id="IPR013435">
    <property type="entry name" value="Mobile_mystery_prot_A"/>
</dbReference>
<dbReference type="PROSITE" id="PS50943">
    <property type="entry name" value="HTH_CROC1"/>
    <property type="match status" value="1"/>
</dbReference>
<evidence type="ECO:0000313" key="2">
    <source>
        <dbReference type="EMBL" id="GAB57021.1"/>
    </source>
</evidence>
<feature type="domain" description="HTH cro/C1-type" evidence="1">
    <location>
        <begin position="43"/>
        <end position="99"/>
    </location>
</feature>
<proteinExistence type="predicted"/>